<evidence type="ECO:0000313" key="16">
    <source>
        <dbReference type="Proteomes" id="UP000030403"/>
    </source>
</evidence>
<feature type="transmembrane region" description="Helical" evidence="14">
    <location>
        <begin position="341"/>
        <end position="361"/>
    </location>
</feature>
<dbReference type="NCBIfam" id="NF006920">
    <property type="entry name" value="PRK09410.1-2"/>
    <property type="match status" value="1"/>
</dbReference>
<evidence type="ECO:0000256" key="3">
    <source>
        <dbReference type="ARBA" id="ARBA00022448"/>
    </source>
</evidence>
<comment type="function">
    <text evidence="10">The phosphoenolpyruvate-dependent sugar phosphotransferase system (sugar PTS), a major carbohydrate active transport system, catalyzes the phosphorylation of incoming sugar substrates concomitantly with their translocation across the cell membrane. The enzyme II UlaABC PTS system is involved in ascorbate transport.</text>
</comment>
<accession>A0A0A5GDC8</accession>
<evidence type="ECO:0000256" key="14">
    <source>
        <dbReference type="SAM" id="Phobius"/>
    </source>
</evidence>
<comment type="subcellular location">
    <subcellularLocation>
        <location evidence="1">Cell membrane</location>
        <topology evidence="1">Multi-pass membrane protein</topology>
    </subcellularLocation>
</comment>
<evidence type="ECO:0000256" key="6">
    <source>
        <dbReference type="ARBA" id="ARBA00022683"/>
    </source>
</evidence>
<gene>
    <name evidence="15" type="ORF">N783_11090</name>
</gene>
<dbReference type="eggNOG" id="COG3037">
    <property type="taxonomic scope" value="Bacteria"/>
</dbReference>
<dbReference type="GO" id="GO:0009401">
    <property type="term" value="P:phosphoenolpyruvate-dependent sugar phosphotransferase system"/>
    <property type="evidence" value="ECO:0007669"/>
    <property type="project" value="UniProtKB-KW"/>
</dbReference>
<protein>
    <recommendedName>
        <fullName evidence="12">Ascorbate-specific PTS system EIIC component</fullName>
    </recommendedName>
    <alternativeName>
        <fullName evidence="13">Ascorbate-specific permease IIC component UlaA</fullName>
    </alternativeName>
</protein>
<keyword evidence="3" id="KW-0813">Transport</keyword>
<sequence>MVDLIMKDILGTPAILVGLFALLGLVAQRKNIADTISGTLKTVMGFVILGAGANVLVQSLGKFSDMFDKAFSVDGVIPNNEAIVALAQDSFGTETAMIMLFGMVANIVIARFTPFKYIFLTGHHAMFMACLIAVILTTGGLTGAPMVIIGSIILGSIMVLFPALLQPYTRKITGSDDFAVGHFGTAGYLVSAFIGGKVGKNSRSTEEINVPKSLGFLRDTSVSVSLTMVILFFIVAGFAGPTFVEDNLSGGQNFLVFAFMQGLTFAAGVYIILSGVRMLLAEIVPAFKGIADKIVPNAKPALDCPSVFPFAGNAVIIGFLSSFIAGLLSMFLLPIFGLKVIVPGLVPHFFTGAAAGVFGNATGGRKGAIFGSMANGVMISFLPALLLPVLGSLGFEGTTFGDADFGVVGVILGNLVSLFESNVLFILITLAVLAVAFFIGWKVQGKDEEETEAA</sequence>
<keyword evidence="8 14" id="KW-1133">Transmembrane helix</keyword>
<dbReference type="GO" id="GO:0005886">
    <property type="term" value="C:plasma membrane"/>
    <property type="evidence" value="ECO:0007669"/>
    <property type="project" value="UniProtKB-SubCell"/>
</dbReference>
<evidence type="ECO:0000256" key="8">
    <source>
        <dbReference type="ARBA" id="ARBA00022989"/>
    </source>
</evidence>
<evidence type="ECO:0000313" key="15">
    <source>
        <dbReference type="EMBL" id="KGX91226.1"/>
    </source>
</evidence>
<dbReference type="NCBIfam" id="NF006922">
    <property type="entry name" value="PRK09410.1-5"/>
    <property type="match status" value="1"/>
</dbReference>
<name>A0A0A5GDC8_9BACI</name>
<evidence type="ECO:0000256" key="13">
    <source>
        <dbReference type="ARBA" id="ARBA00042859"/>
    </source>
</evidence>
<dbReference type="STRING" id="1385511.GCA_000425225_00802"/>
<comment type="similarity">
    <text evidence="11">Belongs to the UlaA family.</text>
</comment>
<keyword evidence="5" id="KW-0762">Sugar transport</keyword>
<feature type="transmembrane region" description="Helical" evidence="14">
    <location>
        <begin position="254"/>
        <end position="273"/>
    </location>
</feature>
<dbReference type="InterPro" id="IPR004703">
    <property type="entry name" value="PTS_sugar-sp_permease"/>
</dbReference>
<keyword evidence="4" id="KW-1003">Cell membrane</keyword>
<evidence type="ECO:0000256" key="1">
    <source>
        <dbReference type="ARBA" id="ARBA00004651"/>
    </source>
</evidence>
<feature type="transmembrane region" description="Helical" evidence="14">
    <location>
        <begin position="415"/>
        <end position="439"/>
    </location>
</feature>
<proteinExistence type="inferred from homology"/>
<evidence type="ECO:0000256" key="11">
    <source>
        <dbReference type="ARBA" id="ARBA00038218"/>
    </source>
</evidence>
<evidence type="ECO:0000256" key="10">
    <source>
        <dbReference type="ARBA" id="ARBA00037387"/>
    </source>
</evidence>
<dbReference type="EMBL" id="AVPF01000003">
    <property type="protein sequence ID" value="KGX91226.1"/>
    <property type="molecule type" value="Genomic_DNA"/>
</dbReference>
<keyword evidence="7 14" id="KW-0812">Transmembrane</keyword>
<feature type="transmembrane region" description="Helical" evidence="14">
    <location>
        <begin position="91"/>
        <end position="110"/>
    </location>
</feature>
<evidence type="ECO:0000256" key="4">
    <source>
        <dbReference type="ARBA" id="ARBA00022475"/>
    </source>
</evidence>
<evidence type="ECO:0000256" key="7">
    <source>
        <dbReference type="ARBA" id="ARBA00022692"/>
    </source>
</evidence>
<evidence type="ECO:0000256" key="5">
    <source>
        <dbReference type="ARBA" id="ARBA00022597"/>
    </source>
</evidence>
<feature type="transmembrane region" description="Helical" evidence="14">
    <location>
        <begin position="117"/>
        <end position="137"/>
    </location>
</feature>
<feature type="transmembrane region" description="Helical" evidence="14">
    <location>
        <begin position="315"/>
        <end position="335"/>
    </location>
</feature>
<feature type="transmembrane region" description="Helical" evidence="14">
    <location>
        <begin position="222"/>
        <end position="242"/>
    </location>
</feature>
<feature type="transmembrane region" description="Helical" evidence="14">
    <location>
        <begin position="6"/>
        <end position="27"/>
    </location>
</feature>
<comment type="caution">
    <text evidence="15">The sequence shown here is derived from an EMBL/GenBank/DDBJ whole genome shotgun (WGS) entry which is preliminary data.</text>
</comment>
<keyword evidence="16" id="KW-1185">Reference proteome</keyword>
<evidence type="ECO:0000256" key="2">
    <source>
        <dbReference type="ARBA" id="ARBA00011738"/>
    </source>
</evidence>
<organism evidence="15 16">
    <name type="scientific">Pontibacillus marinus BH030004 = DSM 16465</name>
    <dbReference type="NCBI Taxonomy" id="1385511"/>
    <lineage>
        <taxon>Bacteria</taxon>
        <taxon>Bacillati</taxon>
        <taxon>Bacillota</taxon>
        <taxon>Bacilli</taxon>
        <taxon>Bacillales</taxon>
        <taxon>Bacillaceae</taxon>
        <taxon>Pontibacillus</taxon>
    </lineage>
</organism>
<evidence type="ECO:0000256" key="9">
    <source>
        <dbReference type="ARBA" id="ARBA00023136"/>
    </source>
</evidence>
<feature type="transmembrane region" description="Helical" evidence="14">
    <location>
        <begin position="143"/>
        <end position="165"/>
    </location>
</feature>
<dbReference type="Proteomes" id="UP000030403">
    <property type="component" value="Unassembled WGS sequence"/>
</dbReference>
<evidence type="ECO:0000256" key="12">
    <source>
        <dbReference type="ARBA" id="ARBA00039702"/>
    </source>
</evidence>
<dbReference type="Pfam" id="PF03611">
    <property type="entry name" value="EIIC-GAT"/>
    <property type="match status" value="1"/>
</dbReference>
<feature type="transmembrane region" description="Helical" evidence="14">
    <location>
        <begin position="373"/>
        <end position="395"/>
    </location>
</feature>
<reference evidence="15 16" key="1">
    <citation type="submission" date="2013-08" db="EMBL/GenBank/DDBJ databases">
        <authorList>
            <person name="Huang J."/>
            <person name="Wang G."/>
        </authorList>
    </citation>
    <scope>NUCLEOTIDE SEQUENCE [LARGE SCALE GENOMIC DNA]</scope>
    <source>
        <strain evidence="15 16">BH030004</strain>
    </source>
</reference>
<comment type="subunit">
    <text evidence="2">Homodimer.</text>
</comment>
<keyword evidence="9 14" id="KW-0472">Membrane</keyword>
<dbReference type="RefSeq" id="WP_027445392.1">
    <property type="nucleotide sequence ID" value="NZ_AULJ01000008.1"/>
</dbReference>
<dbReference type="PANTHER" id="PTHR33843">
    <property type="entry name" value="ASCORBATE-SPECIFIC PTS SYSTEM EIIC COMPONENT"/>
    <property type="match status" value="1"/>
</dbReference>
<dbReference type="PANTHER" id="PTHR33843:SF4">
    <property type="entry name" value="ASCORBATE-SPECIFIC PTS SYSTEM EIIC COMPONENT"/>
    <property type="match status" value="1"/>
</dbReference>
<dbReference type="AlphaFoldDB" id="A0A0A5GDC8"/>
<feature type="transmembrane region" description="Helical" evidence="14">
    <location>
        <begin position="39"/>
        <end position="57"/>
    </location>
</feature>
<dbReference type="NCBIfam" id="NF009553">
    <property type="entry name" value="PRK12997.1-5"/>
    <property type="match status" value="1"/>
</dbReference>
<dbReference type="InterPro" id="IPR051562">
    <property type="entry name" value="Ascorbate-PTS_EIIC"/>
</dbReference>
<dbReference type="OrthoDB" id="9796178at2"/>
<keyword evidence="6" id="KW-0598">Phosphotransferase system</keyword>